<dbReference type="InterPro" id="IPR020449">
    <property type="entry name" value="Tscrpt_reg_AraC-type_HTH"/>
</dbReference>
<dbReference type="PANTHER" id="PTHR47894:SF1">
    <property type="entry name" value="HTH-TYPE TRANSCRIPTIONAL REGULATOR VQSM"/>
    <property type="match status" value="1"/>
</dbReference>
<reference evidence="5 6" key="1">
    <citation type="submission" date="2013-07" db="EMBL/GenBank/DDBJ databases">
        <authorList>
            <person name="Schaap P.J."/>
            <person name="Mehboob F."/>
            <person name="Oosterkamp M.J."/>
            <person name="de Vos W.M."/>
            <person name="Stams A.J.M."/>
            <person name="Koehorst J.J."/>
        </authorList>
    </citation>
    <scope>NUCLEOTIDE SEQUENCE [LARGE SCALE GENOMIC DNA]</scope>
    <source>
        <strain evidence="5 6">AW-1</strain>
    </source>
</reference>
<dbReference type="AlphaFoldDB" id="V4QI00"/>
<dbReference type="SMART" id="SM00342">
    <property type="entry name" value="HTH_ARAC"/>
    <property type="match status" value="1"/>
</dbReference>
<keyword evidence="2" id="KW-0238">DNA-binding</keyword>
<evidence type="ECO:0000256" key="3">
    <source>
        <dbReference type="ARBA" id="ARBA00023163"/>
    </source>
</evidence>
<dbReference type="PANTHER" id="PTHR47894">
    <property type="entry name" value="HTH-TYPE TRANSCRIPTIONAL REGULATOR GADX"/>
    <property type="match status" value="1"/>
</dbReference>
<evidence type="ECO:0000259" key="4">
    <source>
        <dbReference type="PROSITE" id="PS01124"/>
    </source>
</evidence>
<evidence type="ECO:0000313" key="5">
    <source>
        <dbReference type="EMBL" id="ESR01428.1"/>
    </source>
</evidence>
<dbReference type="GO" id="GO:0000976">
    <property type="term" value="F:transcription cis-regulatory region binding"/>
    <property type="evidence" value="ECO:0007669"/>
    <property type="project" value="TreeGrafter"/>
</dbReference>
<dbReference type="InterPro" id="IPR018060">
    <property type="entry name" value="HTH_AraC"/>
</dbReference>
<accession>V4QI00</accession>
<evidence type="ECO:0000256" key="2">
    <source>
        <dbReference type="ARBA" id="ARBA00023125"/>
    </source>
</evidence>
<dbReference type="EMBL" id="AOFQ01000002">
    <property type="protein sequence ID" value="ESR01428.1"/>
    <property type="molecule type" value="Genomic_DNA"/>
</dbReference>
<keyword evidence="1" id="KW-0805">Transcription regulation</keyword>
<dbReference type="Pfam" id="PF12833">
    <property type="entry name" value="HTH_18"/>
    <property type="match status" value="1"/>
</dbReference>
<dbReference type="Proteomes" id="UP000017822">
    <property type="component" value="Unassembled WGS sequence"/>
</dbReference>
<dbReference type="PRINTS" id="PR00032">
    <property type="entry name" value="HTHARAC"/>
</dbReference>
<dbReference type="RefSeq" id="WP_023443675.1">
    <property type="nucleotide sequence ID" value="NZ_AOFQ01000002.1"/>
</dbReference>
<sequence length="117" mass="13300">LVRYRAPPSLPSRIKQHLRSLPAERWPDSETLAQTLCMSASTLRRRLAEAGQPYQAIKDGLRQEMATEWLADAAISYGEIAERLGFADVSSFYKAFRKWTGINPGHYRNLILAPARR</sequence>
<dbReference type="PROSITE" id="PS01124">
    <property type="entry name" value="HTH_ARAC_FAMILY_2"/>
    <property type="match status" value="1"/>
</dbReference>
<dbReference type="InterPro" id="IPR009057">
    <property type="entry name" value="Homeodomain-like_sf"/>
</dbReference>
<dbReference type="SUPFAM" id="SSF46689">
    <property type="entry name" value="Homeodomain-like"/>
    <property type="match status" value="1"/>
</dbReference>
<protein>
    <recommendedName>
        <fullName evidence="4">HTH araC/xylS-type domain-containing protein</fullName>
    </recommendedName>
</protein>
<feature type="domain" description="HTH araC/xylS-type" evidence="4">
    <location>
        <begin position="12"/>
        <end position="110"/>
    </location>
</feature>
<keyword evidence="3" id="KW-0804">Transcription</keyword>
<dbReference type="PATRIC" id="fig|1263865.4.peg.41"/>
<comment type="caution">
    <text evidence="5">The sequence shown here is derived from an EMBL/GenBank/DDBJ whole genome shotgun (WGS) entry which is preliminary data.</text>
</comment>
<organism evidence="5 6">
    <name type="scientific">Stutzerimonas chloritidismutans AW-1</name>
    <dbReference type="NCBI Taxonomy" id="1263865"/>
    <lineage>
        <taxon>Bacteria</taxon>
        <taxon>Pseudomonadati</taxon>
        <taxon>Pseudomonadota</taxon>
        <taxon>Gammaproteobacteria</taxon>
        <taxon>Pseudomonadales</taxon>
        <taxon>Pseudomonadaceae</taxon>
        <taxon>Stutzerimonas</taxon>
    </lineage>
</organism>
<proteinExistence type="predicted"/>
<dbReference type="GO" id="GO:0003700">
    <property type="term" value="F:DNA-binding transcription factor activity"/>
    <property type="evidence" value="ECO:0007669"/>
    <property type="project" value="InterPro"/>
</dbReference>
<evidence type="ECO:0000313" key="6">
    <source>
        <dbReference type="Proteomes" id="UP000017822"/>
    </source>
</evidence>
<dbReference type="GO" id="GO:0005829">
    <property type="term" value="C:cytosol"/>
    <property type="evidence" value="ECO:0007669"/>
    <property type="project" value="TreeGrafter"/>
</dbReference>
<name>V4QI00_STUCH</name>
<feature type="non-terminal residue" evidence="5">
    <location>
        <position position="1"/>
    </location>
</feature>
<dbReference type="Gene3D" id="1.10.10.60">
    <property type="entry name" value="Homeodomain-like"/>
    <property type="match status" value="1"/>
</dbReference>
<gene>
    <name evidence="5" type="ORF">F753_00190</name>
</gene>
<evidence type="ECO:0000256" key="1">
    <source>
        <dbReference type="ARBA" id="ARBA00023015"/>
    </source>
</evidence>